<evidence type="ECO:0000256" key="4">
    <source>
        <dbReference type="ARBA" id="ARBA00022475"/>
    </source>
</evidence>
<feature type="region of interest" description="Disordered" evidence="13">
    <location>
        <begin position="180"/>
        <end position="211"/>
    </location>
</feature>
<keyword evidence="8" id="KW-0249">Electron transport</keyword>
<gene>
    <name evidence="16" type="ORF">AWR36_006485</name>
</gene>
<feature type="compositionally biased region" description="Basic and acidic residues" evidence="13">
    <location>
        <begin position="183"/>
        <end position="204"/>
    </location>
</feature>
<dbReference type="Gene3D" id="1.20.950.20">
    <property type="entry name" value="Transmembrane di-heme cytochromes, Chain C"/>
    <property type="match status" value="1"/>
</dbReference>
<evidence type="ECO:0000256" key="1">
    <source>
        <dbReference type="ARBA" id="ARBA00001970"/>
    </source>
</evidence>
<evidence type="ECO:0000259" key="15">
    <source>
        <dbReference type="Pfam" id="PF01292"/>
    </source>
</evidence>
<evidence type="ECO:0000256" key="12">
    <source>
        <dbReference type="ARBA" id="ARBA00037975"/>
    </source>
</evidence>
<proteinExistence type="inferred from homology"/>
<evidence type="ECO:0000256" key="2">
    <source>
        <dbReference type="ARBA" id="ARBA00004651"/>
    </source>
</evidence>
<organism evidence="16 17">
    <name type="scientific">Microbulbifer flavimaris</name>
    <dbReference type="NCBI Taxonomy" id="1781068"/>
    <lineage>
        <taxon>Bacteria</taxon>
        <taxon>Pseudomonadati</taxon>
        <taxon>Pseudomonadota</taxon>
        <taxon>Gammaproteobacteria</taxon>
        <taxon>Cellvibrionales</taxon>
        <taxon>Microbulbiferaceae</taxon>
        <taxon>Microbulbifer</taxon>
    </lineage>
</organism>
<evidence type="ECO:0000313" key="17">
    <source>
        <dbReference type="Proteomes" id="UP000218427"/>
    </source>
</evidence>
<keyword evidence="5" id="KW-0349">Heme</keyword>
<keyword evidence="10" id="KW-0408">Iron</keyword>
<keyword evidence="17" id="KW-1185">Reference proteome</keyword>
<comment type="caution">
    <text evidence="16">The sequence shown here is derived from an EMBL/GenBank/DDBJ whole genome shotgun (WGS) entry which is preliminary data.</text>
</comment>
<feature type="transmembrane region" description="Helical" evidence="14">
    <location>
        <begin position="12"/>
        <end position="34"/>
    </location>
</feature>
<reference evidence="16" key="1">
    <citation type="submission" date="2017-08" db="EMBL/GenBank/DDBJ databases">
        <title>Microbulbifer marisrubri sp. nov., a halophilic alphaproteobacterium isolated from marine sediment of the Yellow Sea, China.</title>
        <authorList>
            <person name="Zhang G."/>
            <person name="Xiong Q."/>
        </authorList>
    </citation>
    <scope>NUCLEOTIDE SEQUENCE [LARGE SCALE GENOMIC DNA]</scope>
    <source>
        <strain evidence="16">WRN-8</strain>
    </source>
</reference>
<dbReference type="InterPro" id="IPR016174">
    <property type="entry name" value="Di-haem_cyt_TM"/>
</dbReference>
<dbReference type="Pfam" id="PF01292">
    <property type="entry name" value="Ni_hydr_CYTB"/>
    <property type="match status" value="1"/>
</dbReference>
<dbReference type="InterPro" id="IPR011577">
    <property type="entry name" value="Cyt_b561_bac/Ni-Hgenase"/>
</dbReference>
<evidence type="ECO:0000256" key="10">
    <source>
        <dbReference type="ARBA" id="ARBA00023004"/>
    </source>
</evidence>
<evidence type="ECO:0000256" key="11">
    <source>
        <dbReference type="ARBA" id="ARBA00023136"/>
    </source>
</evidence>
<feature type="transmembrane region" description="Helical" evidence="14">
    <location>
        <begin position="92"/>
        <end position="111"/>
    </location>
</feature>
<evidence type="ECO:0000256" key="3">
    <source>
        <dbReference type="ARBA" id="ARBA00022448"/>
    </source>
</evidence>
<keyword evidence="6 14" id="KW-0812">Transmembrane</keyword>
<dbReference type="SUPFAM" id="SSF81342">
    <property type="entry name" value="Transmembrane di-heme cytochromes"/>
    <property type="match status" value="1"/>
</dbReference>
<feature type="transmembrane region" description="Helical" evidence="14">
    <location>
        <begin position="147"/>
        <end position="164"/>
    </location>
</feature>
<dbReference type="PANTHER" id="PTHR30529:SF1">
    <property type="entry name" value="CYTOCHROME B561 HOMOLOG 2"/>
    <property type="match status" value="1"/>
</dbReference>
<comment type="subcellular location">
    <subcellularLocation>
        <location evidence="2">Cell membrane</location>
        <topology evidence="2">Multi-pass membrane protein</topology>
    </subcellularLocation>
</comment>
<evidence type="ECO:0000256" key="5">
    <source>
        <dbReference type="ARBA" id="ARBA00022617"/>
    </source>
</evidence>
<evidence type="ECO:0000256" key="6">
    <source>
        <dbReference type="ARBA" id="ARBA00022692"/>
    </source>
</evidence>
<protein>
    <submittedName>
        <fullName evidence="16">Cytochrome b</fullName>
    </submittedName>
</protein>
<accession>A0ABX4I0L2</accession>
<evidence type="ECO:0000256" key="8">
    <source>
        <dbReference type="ARBA" id="ARBA00022982"/>
    </source>
</evidence>
<evidence type="ECO:0000256" key="7">
    <source>
        <dbReference type="ARBA" id="ARBA00022723"/>
    </source>
</evidence>
<keyword evidence="7" id="KW-0479">Metal-binding</keyword>
<keyword evidence="3" id="KW-0813">Transport</keyword>
<dbReference type="InterPro" id="IPR052168">
    <property type="entry name" value="Cytochrome_b561_oxidase"/>
</dbReference>
<name>A0ABX4I0L2_9GAMM</name>
<feature type="domain" description="Cytochrome b561 bacterial/Ni-hydrogenase" evidence="15">
    <location>
        <begin position="10"/>
        <end position="180"/>
    </location>
</feature>
<evidence type="ECO:0000313" key="16">
    <source>
        <dbReference type="EMBL" id="PCO05661.1"/>
    </source>
</evidence>
<evidence type="ECO:0000256" key="14">
    <source>
        <dbReference type="SAM" id="Phobius"/>
    </source>
</evidence>
<comment type="similarity">
    <text evidence="12">Belongs to the cytochrome b561 family.</text>
</comment>
<sequence>MAAKNSESAYGWVAIALHWLMAPVVIGLFALGWWMRQLSYYDPWYRQGPELHKAIGILLLIALLLRLAWKFLNISPADVPGTPRWQALAARLAHGGIYLLLLAIMTSGYLISTADGRAIDVFGLFSVPASIQGLPNQEDIAGEIHEILAWTLMGLVALHALAALKHHFIDRDATLLRMLGKPGKPERQRSIIDEPNHESKHKPTQDLSASK</sequence>
<evidence type="ECO:0000256" key="13">
    <source>
        <dbReference type="SAM" id="MobiDB-lite"/>
    </source>
</evidence>
<keyword evidence="11 14" id="KW-0472">Membrane</keyword>
<feature type="transmembrane region" description="Helical" evidence="14">
    <location>
        <begin position="54"/>
        <end position="72"/>
    </location>
</feature>
<comment type="cofactor">
    <cofactor evidence="1">
        <name>heme b</name>
        <dbReference type="ChEBI" id="CHEBI:60344"/>
    </cofactor>
</comment>
<dbReference type="PANTHER" id="PTHR30529">
    <property type="entry name" value="CYTOCHROME B561"/>
    <property type="match status" value="1"/>
</dbReference>
<dbReference type="EMBL" id="LRFG02000002">
    <property type="protein sequence ID" value="PCO05661.1"/>
    <property type="molecule type" value="Genomic_DNA"/>
</dbReference>
<dbReference type="Proteomes" id="UP000218427">
    <property type="component" value="Unassembled WGS sequence"/>
</dbReference>
<keyword evidence="9 14" id="KW-1133">Transmembrane helix</keyword>
<dbReference type="RefSeq" id="WP_067082813.1">
    <property type="nucleotide sequence ID" value="NZ_LRFG02000002.1"/>
</dbReference>
<keyword evidence="4" id="KW-1003">Cell membrane</keyword>
<evidence type="ECO:0000256" key="9">
    <source>
        <dbReference type="ARBA" id="ARBA00022989"/>
    </source>
</evidence>